<organism evidence="1 2">
    <name type="scientific">Haematococcus lacustris</name>
    <name type="common">Green alga</name>
    <name type="synonym">Haematococcus pluvialis</name>
    <dbReference type="NCBI Taxonomy" id="44745"/>
    <lineage>
        <taxon>Eukaryota</taxon>
        <taxon>Viridiplantae</taxon>
        <taxon>Chlorophyta</taxon>
        <taxon>core chlorophytes</taxon>
        <taxon>Chlorophyceae</taxon>
        <taxon>CS clade</taxon>
        <taxon>Chlamydomonadales</taxon>
        <taxon>Haematococcaceae</taxon>
        <taxon>Haematococcus</taxon>
    </lineage>
</organism>
<reference evidence="1 2" key="1">
    <citation type="submission" date="2020-02" db="EMBL/GenBank/DDBJ databases">
        <title>Draft genome sequence of Haematococcus lacustris strain NIES-144.</title>
        <authorList>
            <person name="Morimoto D."/>
            <person name="Nakagawa S."/>
            <person name="Yoshida T."/>
            <person name="Sawayama S."/>
        </authorList>
    </citation>
    <scope>NUCLEOTIDE SEQUENCE [LARGE SCALE GENOMIC DNA]</scope>
    <source>
        <strain evidence="1 2">NIES-144</strain>
    </source>
</reference>
<gene>
    <name evidence="1" type="ORF">HaLaN_02458</name>
</gene>
<accession>A0A699YIC5</accession>
<evidence type="ECO:0000313" key="1">
    <source>
        <dbReference type="EMBL" id="GFH07628.1"/>
    </source>
</evidence>
<protein>
    <submittedName>
        <fullName evidence="1">ANK_REP_REGION domain-containing protein</fullName>
    </submittedName>
</protein>
<keyword evidence="2" id="KW-1185">Reference proteome</keyword>
<name>A0A699YIC5_HAELA</name>
<sequence>MPVPTVSHGLDTNYINALSSHAIEPNRLRRSILGALRYGKPVVRALLVVCLFIQNQEFLRQAEGLTAALAGAGRTALLSLDRISANLTQHTQ</sequence>
<proteinExistence type="predicted"/>
<dbReference type="Proteomes" id="UP000485058">
    <property type="component" value="Unassembled WGS sequence"/>
</dbReference>
<evidence type="ECO:0000313" key="2">
    <source>
        <dbReference type="Proteomes" id="UP000485058"/>
    </source>
</evidence>
<dbReference type="AlphaFoldDB" id="A0A699YIC5"/>
<comment type="caution">
    <text evidence="1">The sequence shown here is derived from an EMBL/GenBank/DDBJ whole genome shotgun (WGS) entry which is preliminary data.</text>
</comment>
<dbReference type="EMBL" id="BLLF01000106">
    <property type="protein sequence ID" value="GFH07628.1"/>
    <property type="molecule type" value="Genomic_DNA"/>
</dbReference>